<evidence type="ECO:0000256" key="1">
    <source>
        <dbReference type="SAM" id="MobiDB-lite"/>
    </source>
</evidence>
<feature type="compositionally biased region" description="Basic and acidic residues" evidence="1">
    <location>
        <begin position="1"/>
        <end position="20"/>
    </location>
</feature>
<protein>
    <submittedName>
        <fullName evidence="2">Uncharacterized protein</fullName>
    </submittedName>
</protein>
<feature type="compositionally biased region" description="Low complexity" evidence="1">
    <location>
        <begin position="65"/>
        <end position="80"/>
    </location>
</feature>
<gene>
    <name evidence="2" type="ordered locus">Adeh_1849</name>
</gene>
<dbReference type="AlphaFoldDB" id="Q2IIZ0"/>
<dbReference type="HOGENOM" id="CLU_1944209_0_0_7"/>
<dbReference type="KEGG" id="ade:Adeh_1849"/>
<name>Q2IIZ0_ANADE</name>
<reference evidence="2" key="1">
    <citation type="submission" date="2006-01" db="EMBL/GenBank/DDBJ databases">
        <title>Complete sequence of Anaeromyxobacter dehalogenans 2CP-C.</title>
        <authorList>
            <consortium name="US DOE Joint Genome Institute"/>
            <person name="Copeland A."/>
            <person name="Lucas S."/>
            <person name="Lapidus A."/>
            <person name="Barry K."/>
            <person name="Detter J.C."/>
            <person name="Glavina T."/>
            <person name="Hammon N."/>
            <person name="Israni S."/>
            <person name="Pitluck S."/>
            <person name="Brettin T."/>
            <person name="Bruce D."/>
            <person name="Han C."/>
            <person name="Tapia R."/>
            <person name="Gilna P."/>
            <person name="Kiss H."/>
            <person name="Schmutz J."/>
            <person name="Larimer F."/>
            <person name="Land M."/>
            <person name="Kyrpides N."/>
            <person name="Anderson I."/>
            <person name="Sanford R.A."/>
            <person name="Ritalahti K.M."/>
            <person name="Thomas H.S."/>
            <person name="Kirby J.R."/>
            <person name="Zhulin I.B."/>
            <person name="Loeffler F.E."/>
            <person name="Richardson P."/>
        </authorList>
    </citation>
    <scope>NUCLEOTIDE SEQUENCE</scope>
    <source>
        <strain evidence="2">2CP-C</strain>
    </source>
</reference>
<proteinExistence type="predicted"/>
<accession>Q2IIZ0</accession>
<evidence type="ECO:0000313" key="3">
    <source>
        <dbReference type="Proteomes" id="UP000001935"/>
    </source>
</evidence>
<evidence type="ECO:0000313" key="2">
    <source>
        <dbReference type="EMBL" id="ABC81621.1"/>
    </source>
</evidence>
<organism evidence="2 3">
    <name type="scientific">Anaeromyxobacter dehalogenans (strain 2CP-C)</name>
    <dbReference type="NCBI Taxonomy" id="290397"/>
    <lineage>
        <taxon>Bacteria</taxon>
        <taxon>Pseudomonadati</taxon>
        <taxon>Myxococcota</taxon>
        <taxon>Myxococcia</taxon>
        <taxon>Myxococcales</taxon>
        <taxon>Cystobacterineae</taxon>
        <taxon>Anaeromyxobacteraceae</taxon>
        <taxon>Anaeromyxobacter</taxon>
    </lineage>
</organism>
<dbReference type="EMBL" id="CP000251">
    <property type="protein sequence ID" value="ABC81621.1"/>
    <property type="molecule type" value="Genomic_DNA"/>
</dbReference>
<dbReference type="Proteomes" id="UP000001935">
    <property type="component" value="Chromosome"/>
</dbReference>
<sequence>MQAAERRDERFASPVARERLPSSFAQMACVAPCAGSDVLEEPTRSARGHPHHGAADGTPRRAALPRRCPTTSPAAPRPARWMGPRTRMARPTAVRASPSLKSRTGAIRSATGPLRTKQSERSCLARSLH</sequence>
<dbReference type="STRING" id="290397.Adeh_1849"/>
<feature type="region of interest" description="Disordered" evidence="1">
    <location>
        <begin position="1"/>
        <end position="21"/>
    </location>
</feature>
<feature type="region of interest" description="Disordered" evidence="1">
    <location>
        <begin position="40"/>
        <end position="129"/>
    </location>
</feature>